<keyword evidence="2" id="KW-1185">Reference proteome</keyword>
<gene>
    <name evidence="1" type="ORF">APLA_LOCUS4090</name>
</gene>
<proteinExistence type="predicted"/>
<organism evidence="1 2">
    <name type="scientific">Arctia plantaginis</name>
    <name type="common">Wood tiger moth</name>
    <name type="synonym">Phalaena plantaginis</name>
    <dbReference type="NCBI Taxonomy" id="874455"/>
    <lineage>
        <taxon>Eukaryota</taxon>
        <taxon>Metazoa</taxon>
        <taxon>Ecdysozoa</taxon>
        <taxon>Arthropoda</taxon>
        <taxon>Hexapoda</taxon>
        <taxon>Insecta</taxon>
        <taxon>Pterygota</taxon>
        <taxon>Neoptera</taxon>
        <taxon>Endopterygota</taxon>
        <taxon>Lepidoptera</taxon>
        <taxon>Glossata</taxon>
        <taxon>Ditrysia</taxon>
        <taxon>Noctuoidea</taxon>
        <taxon>Erebidae</taxon>
        <taxon>Arctiinae</taxon>
        <taxon>Arctia</taxon>
    </lineage>
</organism>
<comment type="caution">
    <text evidence="1">The sequence shown here is derived from an EMBL/GenBank/DDBJ whole genome shotgun (WGS) entry which is preliminary data.</text>
</comment>
<sequence length="69" mass="8111">MAVRDLHELNLTYERMRELAMMIIVEQQDAEKIVQQSNSENDRHLRDSRQLVAGHYLWQSGKANEKANT</sequence>
<dbReference type="EMBL" id="CADEBC010000426">
    <property type="protein sequence ID" value="CAB3230030.1"/>
    <property type="molecule type" value="Genomic_DNA"/>
</dbReference>
<dbReference type="OrthoDB" id="2286242at2759"/>
<protein>
    <submittedName>
        <fullName evidence="1">Uncharacterized protein</fullName>
    </submittedName>
</protein>
<dbReference type="Proteomes" id="UP000494106">
    <property type="component" value="Unassembled WGS sequence"/>
</dbReference>
<evidence type="ECO:0000313" key="2">
    <source>
        <dbReference type="Proteomes" id="UP000494106"/>
    </source>
</evidence>
<evidence type="ECO:0000313" key="1">
    <source>
        <dbReference type="EMBL" id="CAB3230030.1"/>
    </source>
</evidence>
<reference evidence="1 2" key="1">
    <citation type="submission" date="2020-04" db="EMBL/GenBank/DDBJ databases">
        <authorList>
            <person name="Wallbank WR R."/>
            <person name="Pardo Diaz C."/>
            <person name="Kozak K."/>
            <person name="Martin S."/>
            <person name="Jiggins C."/>
            <person name="Moest M."/>
            <person name="Warren A I."/>
            <person name="Byers J.R.P. K."/>
            <person name="Montejo-Kovacevich G."/>
            <person name="Yen C E."/>
        </authorList>
    </citation>
    <scope>NUCLEOTIDE SEQUENCE [LARGE SCALE GENOMIC DNA]</scope>
</reference>
<accession>A0A8S0ZBB8</accession>
<dbReference type="AlphaFoldDB" id="A0A8S0ZBB8"/>
<name>A0A8S0ZBB8_ARCPL</name>